<reference evidence="1" key="1">
    <citation type="submission" date="2022-10" db="EMBL/GenBank/DDBJ databases">
        <title>The complete genomes of actinobacterial strains from the NBC collection.</title>
        <authorList>
            <person name="Joergensen T.S."/>
            <person name="Alvarez Arevalo M."/>
            <person name="Sterndorff E.B."/>
            <person name="Faurdal D."/>
            <person name="Vuksanovic O."/>
            <person name="Mourched A.-S."/>
            <person name="Charusanti P."/>
            <person name="Shaw S."/>
            <person name="Blin K."/>
            <person name="Weber T."/>
        </authorList>
    </citation>
    <scope>NUCLEOTIDE SEQUENCE</scope>
    <source>
        <strain evidence="1">NBC_00489</strain>
    </source>
</reference>
<gene>
    <name evidence="1" type="ORF">OHN36_11965</name>
</gene>
<protein>
    <recommendedName>
        <fullName evidence="3">DUF4062 domain-containing protein</fullName>
    </recommendedName>
</protein>
<name>A0ABZ1V484_9ACTN</name>
<evidence type="ECO:0000313" key="2">
    <source>
        <dbReference type="Proteomes" id="UP001432161"/>
    </source>
</evidence>
<organism evidence="1 2">
    <name type="scientific">Streptomyces griseoaurantiacus</name>
    <dbReference type="NCBI Taxonomy" id="68213"/>
    <lineage>
        <taxon>Bacteria</taxon>
        <taxon>Bacillati</taxon>
        <taxon>Actinomycetota</taxon>
        <taxon>Actinomycetes</taxon>
        <taxon>Kitasatosporales</taxon>
        <taxon>Streptomycetaceae</taxon>
        <taxon>Streptomyces</taxon>
        <taxon>Streptomyces aurantiacus group</taxon>
    </lineage>
</organism>
<accession>A0ABZ1V484</accession>
<evidence type="ECO:0000313" key="1">
    <source>
        <dbReference type="EMBL" id="WUR37858.1"/>
    </source>
</evidence>
<dbReference type="EMBL" id="CP108330">
    <property type="protein sequence ID" value="WUR37858.1"/>
    <property type="molecule type" value="Genomic_DNA"/>
</dbReference>
<dbReference type="Proteomes" id="UP001432161">
    <property type="component" value="Chromosome"/>
</dbReference>
<proteinExistence type="predicted"/>
<evidence type="ECO:0008006" key="3">
    <source>
        <dbReference type="Google" id="ProtNLM"/>
    </source>
</evidence>
<keyword evidence="2" id="KW-1185">Reference proteome</keyword>
<sequence>MSYEALVLNVFIASPGDTRDARDSIERLIWSWNLDRSRNEKVVLMPLRWESGAVPGMAGDDPQDILNRQLVDQADIVIGLFYTRLGIPTNRADSGTVEEIERSHARGVPVHIYFSETALPPDLDIEKYAELRKFRERISESVLYGTYASFDDLAAKVRVALESDVQQLVGAGKDSAAVTLGAGAVIRSKYEYDREADFGRNGKMRYRNRRQRLMVKNIGSAEARNLKVSIEAIGPGNAPIMLHDEVIENLPPDAEVPLPVVMHMGVASQWRVITEWTEGENKKTSEQTVVAF</sequence>